<dbReference type="PRINTS" id="PR00992">
    <property type="entry name" value="ALARACEMASE"/>
</dbReference>
<dbReference type="SUPFAM" id="SSF51419">
    <property type="entry name" value="PLP-binding barrel"/>
    <property type="match status" value="1"/>
</dbReference>
<dbReference type="PANTHER" id="PTHR30511:SF0">
    <property type="entry name" value="ALANINE RACEMASE, CATABOLIC-RELATED"/>
    <property type="match status" value="1"/>
</dbReference>
<dbReference type="PANTHER" id="PTHR30511">
    <property type="entry name" value="ALANINE RACEMASE"/>
    <property type="match status" value="1"/>
</dbReference>
<evidence type="ECO:0000313" key="8">
    <source>
        <dbReference type="Proteomes" id="UP000192902"/>
    </source>
</evidence>
<feature type="binding site" evidence="5">
    <location>
        <position position="285"/>
    </location>
    <ligand>
        <name>substrate</name>
    </ligand>
</feature>
<dbReference type="SMART" id="SM01005">
    <property type="entry name" value="Ala_racemase_C"/>
    <property type="match status" value="1"/>
</dbReference>
<dbReference type="STRING" id="1121267.CCUN_1060"/>
<dbReference type="GO" id="GO:0030632">
    <property type="term" value="P:D-alanine biosynthetic process"/>
    <property type="evidence" value="ECO:0007669"/>
    <property type="project" value="TreeGrafter"/>
</dbReference>
<keyword evidence="2 4" id="KW-0663">Pyridoxal phosphate</keyword>
<dbReference type="Gene3D" id="3.20.20.10">
    <property type="entry name" value="Alanine racemase"/>
    <property type="match status" value="1"/>
</dbReference>
<dbReference type="InterPro" id="IPR009006">
    <property type="entry name" value="Ala_racemase/Decarboxylase_C"/>
</dbReference>
<feature type="binding site" evidence="5">
    <location>
        <position position="118"/>
    </location>
    <ligand>
        <name>substrate</name>
    </ligand>
</feature>
<dbReference type="InterPro" id="IPR029066">
    <property type="entry name" value="PLP-binding_barrel"/>
</dbReference>
<dbReference type="OrthoDB" id="9813814at2"/>
<accession>A0A1W6BX56</accession>
<sequence length="330" mass="37561">MSLIKLDKKSYEFNLNQIAIKAGGFEKLICVFKDNAYGHGAKILAPIAKACGVKFIAVKSEKEAFELKNFFENILILSHRPHGDENACFIYALNDSSLITRFKKHTRIHLKIDTNMHRNGVCLEDLDFVLKELKKHPLKLEGAFTHFARADEMDASFFIQRKKFQRAKELLQKQSDLKFIFHSFNSPALFRVAKLPDDELCRVGLAQFGYTNENLKKVLSLYAHRLSSRMLKNSQSVGYGGAYTAENDLKIATYDLGYADGLLRFNGKGELRLANGKAILGKMSMDSFSCEDLGEEICVFDDAELWARFFDTIVYEILVKLHPNIPRIVI</sequence>
<evidence type="ECO:0000259" key="6">
    <source>
        <dbReference type="SMART" id="SM01005"/>
    </source>
</evidence>
<dbReference type="EMBL" id="CP020867">
    <property type="protein sequence ID" value="ARJ56661.1"/>
    <property type="molecule type" value="Genomic_DNA"/>
</dbReference>
<dbReference type="GO" id="GO:0008784">
    <property type="term" value="F:alanine racemase activity"/>
    <property type="evidence" value="ECO:0007669"/>
    <property type="project" value="UniProtKB-EC"/>
</dbReference>
<dbReference type="Pfam" id="PF01168">
    <property type="entry name" value="Ala_racemase_N"/>
    <property type="match status" value="1"/>
</dbReference>
<evidence type="ECO:0000256" key="5">
    <source>
        <dbReference type="PIRSR" id="PIRSR600821-52"/>
    </source>
</evidence>
<feature type="modified residue" description="N6-(pyridoxal phosphate)lysine" evidence="4">
    <location>
        <position position="33"/>
    </location>
</feature>
<comment type="cofactor">
    <cofactor evidence="1 4">
        <name>pyridoxal 5'-phosphate</name>
        <dbReference type="ChEBI" id="CHEBI:597326"/>
    </cofactor>
</comment>
<dbReference type="Proteomes" id="UP000192902">
    <property type="component" value="Chromosome"/>
</dbReference>
<gene>
    <name evidence="7" type="primary">alr</name>
    <name evidence="7" type="ORF">CCUN_1060</name>
</gene>
<evidence type="ECO:0000256" key="4">
    <source>
        <dbReference type="PIRSR" id="PIRSR600821-50"/>
    </source>
</evidence>
<dbReference type="Gene3D" id="2.40.37.10">
    <property type="entry name" value="Lyase, Ornithine Decarboxylase, Chain A, domain 1"/>
    <property type="match status" value="1"/>
</dbReference>
<dbReference type="eggNOG" id="COG0787">
    <property type="taxonomic scope" value="Bacteria"/>
</dbReference>
<keyword evidence="3 7" id="KW-0413">Isomerase</keyword>
<protein>
    <submittedName>
        <fullName evidence="7">Alanine racemase</fullName>
        <ecNumber evidence="7">5.1.1.1</ecNumber>
    </submittedName>
</protein>
<dbReference type="InterPro" id="IPR020622">
    <property type="entry name" value="Ala_racemase_pyridoxalP-BS"/>
</dbReference>
<evidence type="ECO:0000313" key="7">
    <source>
        <dbReference type="EMBL" id="ARJ56661.1"/>
    </source>
</evidence>
<dbReference type="RefSeq" id="WP_027305471.1">
    <property type="nucleotide sequence ID" value="NZ_CP020867.1"/>
</dbReference>
<reference evidence="7 8" key="1">
    <citation type="submission" date="2017-04" db="EMBL/GenBank/DDBJ databases">
        <title>Complete genome sequence of the Campylobacter cuniculorum type strain LMG24588.</title>
        <authorList>
            <person name="Miller W.G."/>
            <person name="Yee E."/>
            <person name="Revez J."/>
            <person name="Bono J.L."/>
            <person name="Rossi M."/>
        </authorList>
    </citation>
    <scope>NUCLEOTIDE SEQUENCE [LARGE SCALE GENOMIC DNA]</scope>
    <source>
        <strain evidence="7 8">LMG 24588</strain>
    </source>
</reference>
<organism evidence="7 8">
    <name type="scientific">Campylobacter cuniculorum DSM 23162 = LMG 24588</name>
    <dbReference type="NCBI Taxonomy" id="1121267"/>
    <lineage>
        <taxon>Bacteria</taxon>
        <taxon>Pseudomonadati</taxon>
        <taxon>Campylobacterota</taxon>
        <taxon>Epsilonproteobacteria</taxon>
        <taxon>Campylobacterales</taxon>
        <taxon>Campylobacteraceae</taxon>
        <taxon>Campylobacter</taxon>
    </lineage>
</organism>
<dbReference type="InterPro" id="IPR011079">
    <property type="entry name" value="Ala_racemase_C"/>
</dbReference>
<dbReference type="GO" id="GO:0005829">
    <property type="term" value="C:cytosol"/>
    <property type="evidence" value="ECO:0007669"/>
    <property type="project" value="TreeGrafter"/>
</dbReference>
<dbReference type="NCBIfam" id="NF000791">
    <property type="entry name" value="PRK00053.2-2"/>
    <property type="match status" value="1"/>
</dbReference>
<evidence type="ECO:0000256" key="3">
    <source>
        <dbReference type="ARBA" id="ARBA00023235"/>
    </source>
</evidence>
<dbReference type="AlphaFoldDB" id="A0A1W6BX56"/>
<evidence type="ECO:0000256" key="2">
    <source>
        <dbReference type="ARBA" id="ARBA00022898"/>
    </source>
</evidence>
<name>A0A1W6BX56_9BACT</name>
<dbReference type="InterPro" id="IPR000821">
    <property type="entry name" value="Ala_racemase"/>
</dbReference>
<dbReference type="GO" id="GO:0030170">
    <property type="term" value="F:pyridoxal phosphate binding"/>
    <property type="evidence" value="ECO:0007669"/>
    <property type="project" value="TreeGrafter"/>
</dbReference>
<dbReference type="KEGG" id="ccun:CCUN_1060"/>
<dbReference type="InterPro" id="IPR001608">
    <property type="entry name" value="Ala_racemase_N"/>
</dbReference>
<feature type="domain" description="Alanine racemase C-terminal" evidence="6">
    <location>
        <begin position="218"/>
        <end position="330"/>
    </location>
</feature>
<evidence type="ECO:0000256" key="1">
    <source>
        <dbReference type="ARBA" id="ARBA00001933"/>
    </source>
</evidence>
<dbReference type="EC" id="5.1.1.1" evidence="7"/>
<dbReference type="Pfam" id="PF00842">
    <property type="entry name" value="Ala_racemase_C"/>
    <property type="match status" value="1"/>
</dbReference>
<proteinExistence type="predicted"/>
<dbReference type="PROSITE" id="PS00395">
    <property type="entry name" value="ALANINE_RACEMASE"/>
    <property type="match status" value="1"/>
</dbReference>
<dbReference type="SUPFAM" id="SSF50621">
    <property type="entry name" value="Alanine racemase C-terminal domain-like"/>
    <property type="match status" value="1"/>
</dbReference>